<dbReference type="RefSeq" id="WP_151916520.1">
    <property type="nucleotide sequence ID" value="NZ_RQSP01000009.1"/>
</dbReference>
<sequence length="168" mass="17708">MIIAVTGHQRIPDMVAAFVRDGVRAYLAAYLGAGGNEVNGSRGDGNVLVSCLAVGADQMVADIALDLGYRLRAMIPSHGYESTFDADGLASYRRLLARADETVILDFDHPCGAAYMAAGLRLVDECDALLAIWDGFPADGLGGTGDVVAYAGRCGVPMHVVWPQGVRH</sequence>
<comment type="caution">
    <text evidence="1">The sequence shown here is derived from an EMBL/GenBank/DDBJ whole genome shotgun (WGS) entry which is preliminary data.</text>
</comment>
<keyword evidence="2" id="KW-1185">Reference proteome</keyword>
<evidence type="ECO:0000313" key="1">
    <source>
        <dbReference type="EMBL" id="KAB5607653.1"/>
    </source>
</evidence>
<dbReference type="AlphaFoldDB" id="A0A5N5RKI8"/>
<dbReference type="OrthoDB" id="3231229at2"/>
<organism evidence="1 2">
    <name type="scientific">Bifidobacterium jacchi</name>
    <dbReference type="NCBI Taxonomy" id="2490545"/>
    <lineage>
        <taxon>Bacteria</taxon>
        <taxon>Bacillati</taxon>
        <taxon>Actinomycetota</taxon>
        <taxon>Actinomycetes</taxon>
        <taxon>Bifidobacteriales</taxon>
        <taxon>Bifidobacteriaceae</taxon>
        <taxon>Bifidobacterium</taxon>
    </lineage>
</organism>
<name>A0A5N5RKI8_9BIFI</name>
<dbReference type="Proteomes" id="UP000326336">
    <property type="component" value="Unassembled WGS sequence"/>
</dbReference>
<protein>
    <submittedName>
        <fullName evidence="1">Uncharacterized protein</fullName>
    </submittedName>
</protein>
<evidence type="ECO:0000313" key="2">
    <source>
        <dbReference type="Proteomes" id="UP000326336"/>
    </source>
</evidence>
<gene>
    <name evidence="1" type="ORF">EHS19_04125</name>
</gene>
<accession>A0A5N5RKI8</accession>
<dbReference type="SUPFAM" id="SSF102405">
    <property type="entry name" value="MCP/YpsA-like"/>
    <property type="match status" value="1"/>
</dbReference>
<dbReference type="Gene3D" id="3.40.50.450">
    <property type="match status" value="1"/>
</dbReference>
<reference evidence="1 2" key="1">
    <citation type="journal article" date="2019" name="Int. J. Syst. Evol. Microbiol.">
        <title>Bifidobacterium jacchi sp. nov., isolated from the faeces of a baby common marmoset (Callithrix jacchus).</title>
        <authorList>
            <person name="Modesto M."/>
            <person name="Watanabe K."/>
            <person name="Arita M."/>
            <person name="Satti M."/>
            <person name="Oki K."/>
            <person name="Sciavilla P."/>
            <person name="Patavino C."/>
            <person name="Camma C."/>
            <person name="Michelini S."/>
            <person name="Sgorbati B."/>
            <person name="Mattarelli P."/>
        </authorList>
    </citation>
    <scope>NUCLEOTIDE SEQUENCE [LARGE SCALE GENOMIC DNA]</scope>
    <source>
        <strain evidence="1 2">MRM 9.3</strain>
    </source>
</reference>
<dbReference type="EMBL" id="RQSP01000009">
    <property type="protein sequence ID" value="KAB5607653.1"/>
    <property type="molecule type" value="Genomic_DNA"/>
</dbReference>
<proteinExistence type="predicted"/>